<dbReference type="GO" id="GO:0032259">
    <property type="term" value="P:methylation"/>
    <property type="evidence" value="ECO:0007669"/>
    <property type="project" value="UniProtKB-KW"/>
</dbReference>
<dbReference type="Proteomes" id="UP001501095">
    <property type="component" value="Unassembled WGS sequence"/>
</dbReference>
<dbReference type="Pfam" id="PF08421">
    <property type="entry name" value="Methyltransf_13"/>
    <property type="match status" value="1"/>
</dbReference>
<dbReference type="Pfam" id="PF13489">
    <property type="entry name" value="Methyltransf_23"/>
    <property type="match status" value="1"/>
</dbReference>
<dbReference type="PANTHER" id="PTHR43861">
    <property type="entry name" value="TRANS-ACONITATE 2-METHYLTRANSFERASE-RELATED"/>
    <property type="match status" value="1"/>
</dbReference>
<name>A0ABP6BB96_9ACTN</name>
<dbReference type="SUPFAM" id="SSF53335">
    <property type="entry name" value="S-adenosyl-L-methionine-dependent methyltransferases"/>
    <property type="match status" value="1"/>
</dbReference>
<dbReference type="EMBL" id="BAAATM010000018">
    <property type="protein sequence ID" value="GAA2551079.1"/>
    <property type="molecule type" value="Genomic_DNA"/>
</dbReference>
<dbReference type="RefSeq" id="WP_344542078.1">
    <property type="nucleotide sequence ID" value="NZ_BAAATM010000018.1"/>
</dbReference>
<evidence type="ECO:0000313" key="4">
    <source>
        <dbReference type="Proteomes" id="UP001501095"/>
    </source>
</evidence>
<dbReference type="Gene3D" id="3.40.50.150">
    <property type="entry name" value="Vaccinia Virus protein VP39"/>
    <property type="match status" value="1"/>
</dbReference>
<reference evidence="4" key="1">
    <citation type="journal article" date="2019" name="Int. J. Syst. Evol. Microbiol.">
        <title>The Global Catalogue of Microorganisms (GCM) 10K type strain sequencing project: providing services to taxonomists for standard genome sequencing and annotation.</title>
        <authorList>
            <consortium name="The Broad Institute Genomics Platform"/>
            <consortium name="The Broad Institute Genome Sequencing Center for Infectious Disease"/>
            <person name="Wu L."/>
            <person name="Ma J."/>
        </authorList>
    </citation>
    <scope>NUCLEOTIDE SEQUENCE [LARGE SCALE GENOMIC DNA]</scope>
    <source>
        <strain evidence="4">JCM 6924</strain>
    </source>
</reference>
<sequence length="405" mass="44747">MVPCRICGGPVDEFFDFGRQPVSDSFVLPETAGSEFYFRLAVGVCTECTMVQLIEEVPREKMFHEDYPYRSAGSAVMREHFEKYAHRLLEGELAGDDPFVVEIGSNDGTMLKAIGRAGVRHLGVDPSAQVAEFAKAAGVRVRTDFFQDSSARDIAAADGPADVIFSANTVSHIAYIDSVFRGVDALLGPDGVFVIEDRYLGSIIGQNAFDQIYDEHFYLFSVGSVQAMARRFGFELADAEPLSVHGGSMRYTIARPGRRTVSAAVTEHIEREREAGLGRPETYHRFAQHVKKSCRDLVRLLTELREQGHSVVGYGATAKSATVLNYCGIGPDLVPFICDNTPAKQGRLAPGTHIPIRSSEQFSQPYPDYALLFAWNHAEEILAKEREFRAAGGKWILYVPDVHIV</sequence>
<dbReference type="GO" id="GO:0008168">
    <property type="term" value="F:methyltransferase activity"/>
    <property type="evidence" value="ECO:0007669"/>
    <property type="project" value="UniProtKB-KW"/>
</dbReference>
<accession>A0ABP6BB96</accession>
<dbReference type="InterPro" id="IPR013691">
    <property type="entry name" value="MeTrfase_14"/>
</dbReference>
<keyword evidence="3" id="KW-0808">Transferase</keyword>
<dbReference type="Gene3D" id="3.40.50.720">
    <property type="entry name" value="NAD(P)-binding Rossmann-like Domain"/>
    <property type="match status" value="1"/>
</dbReference>
<dbReference type="PANTHER" id="PTHR43861:SF5">
    <property type="entry name" value="BLL5978 PROTEIN"/>
    <property type="match status" value="1"/>
</dbReference>
<keyword evidence="4" id="KW-1185">Reference proteome</keyword>
<organism evidence="3 4">
    <name type="scientific">Streptomyces levis</name>
    <dbReference type="NCBI Taxonomy" id="285566"/>
    <lineage>
        <taxon>Bacteria</taxon>
        <taxon>Bacillati</taxon>
        <taxon>Actinomycetota</taxon>
        <taxon>Actinomycetes</taxon>
        <taxon>Kitasatosporales</taxon>
        <taxon>Streptomycetaceae</taxon>
        <taxon>Streptomyces</taxon>
    </lineage>
</organism>
<dbReference type="InterPro" id="IPR013630">
    <property type="entry name" value="Methyltransf_Zn-bd_dom_put"/>
</dbReference>
<comment type="caution">
    <text evidence="3">The sequence shown here is derived from an EMBL/GenBank/DDBJ whole genome shotgun (WGS) entry which is preliminary data.</text>
</comment>
<dbReference type="Gene3D" id="6.20.50.110">
    <property type="entry name" value="Methyltransferase, zinc-binding domain"/>
    <property type="match status" value="1"/>
</dbReference>
<dbReference type="InterPro" id="IPR029063">
    <property type="entry name" value="SAM-dependent_MTases_sf"/>
</dbReference>
<protein>
    <submittedName>
        <fullName evidence="3">Class I SAM-dependent methyltransferase</fullName>
    </submittedName>
</protein>
<dbReference type="Pfam" id="PF08484">
    <property type="entry name" value="Methyltransf_14"/>
    <property type="match status" value="1"/>
</dbReference>
<proteinExistence type="predicted"/>
<keyword evidence="3" id="KW-0489">Methyltransferase</keyword>
<feature type="domain" description="Methyltransferase putative zinc binding" evidence="1">
    <location>
        <begin position="4"/>
        <end position="63"/>
    </location>
</feature>
<feature type="domain" description="C-methyltransferase" evidence="2">
    <location>
        <begin position="244"/>
        <end position="400"/>
    </location>
</feature>
<dbReference type="Gene3D" id="6.10.250.3100">
    <property type="match status" value="1"/>
</dbReference>
<dbReference type="InterPro" id="IPR038576">
    <property type="entry name" value="Methyltransf_Zn-bd_dom_put_sf"/>
</dbReference>
<gene>
    <name evidence="3" type="ORF">GCM10010423_59300</name>
</gene>
<evidence type="ECO:0000259" key="1">
    <source>
        <dbReference type="Pfam" id="PF08421"/>
    </source>
</evidence>
<dbReference type="CDD" id="cd02440">
    <property type="entry name" value="AdoMet_MTases"/>
    <property type="match status" value="1"/>
</dbReference>
<evidence type="ECO:0000259" key="2">
    <source>
        <dbReference type="Pfam" id="PF08484"/>
    </source>
</evidence>
<evidence type="ECO:0000313" key="3">
    <source>
        <dbReference type="EMBL" id="GAA2551079.1"/>
    </source>
</evidence>